<protein>
    <recommendedName>
        <fullName evidence="3">Pyridoxamine 5'-phosphate oxidase family protein</fullName>
    </recommendedName>
</protein>
<comment type="caution">
    <text evidence="1">The sequence shown here is derived from an EMBL/GenBank/DDBJ whole genome shotgun (WGS) entry which is preliminary data.</text>
</comment>
<dbReference type="Proteomes" id="UP001515100">
    <property type="component" value="Unassembled WGS sequence"/>
</dbReference>
<dbReference type="RefSeq" id="WP_129185277.1">
    <property type="nucleotide sequence ID" value="NZ_JAGIOG010000001.1"/>
</dbReference>
<reference evidence="1" key="1">
    <citation type="submission" date="2019-09" db="EMBL/GenBank/DDBJ databases">
        <authorList>
            <person name="Li J."/>
        </authorList>
    </citation>
    <scope>NUCLEOTIDE SEQUENCE [LARGE SCALE GENOMIC DNA]</scope>
    <source>
        <strain evidence="1">NRBC 14897</strain>
    </source>
</reference>
<keyword evidence="2" id="KW-1185">Reference proteome</keyword>
<evidence type="ECO:0000313" key="1">
    <source>
        <dbReference type="EMBL" id="KAA1373014.1"/>
    </source>
</evidence>
<dbReference type="EMBL" id="SDPP02000006">
    <property type="protein sequence ID" value="KAA1373014.1"/>
    <property type="molecule type" value="Genomic_DNA"/>
</dbReference>
<gene>
    <name evidence="1" type="ORF">ESP62_018145</name>
</gene>
<organism evidence="1 2">
    <name type="scientific">Aeromicrobium fastidiosum</name>
    <dbReference type="NCBI Taxonomy" id="52699"/>
    <lineage>
        <taxon>Bacteria</taxon>
        <taxon>Bacillati</taxon>
        <taxon>Actinomycetota</taxon>
        <taxon>Actinomycetes</taxon>
        <taxon>Propionibacteriales</taxon>
        <taxon>Nocardioidaceae</taxon>
        <taxon>Aeromicrobium</taxon>
    </lineage>
</organism>
<sequence length="145" mass="15250">MSTADLVAELAKKSGLVWVSYGGRDHAVWHEWVGDAICVVSGGTEQRLPGIADQDVVTVSLRSKSTRALAARVEAQVDVVVPGSEHWDAVTTALKTGRLNLADSDGAIERWAAESVVVRLVPTGEAVVPGAMSVDIGHTSPRLSP</sequence>
<evidence type="ECO:0008006" key="3">
    <source>
        <dbReference type="Google" id="ProtNLM"/>
    </source>
</evidence>
<dbReference type="OrthoDB" id="3687464at2"/>
<accession>A0A641AJT0</accession>
<name>A0A641AJT0_9ACTN</name>
<evidence type="ECO:0000313" key="2">
    <source>
        <dbReference type="Proteomes" id="UP001515100"/>
    </source>
</evidence>
<proteinExistence type="predicted"/>
<dbReference type="AlphaFoldDB" id="A0A641AJT0"/>